<evidence type="ECO:0000313" key="12">
    <source>
        <dbReference type="EMBL" id="CAE0255498.1"/>
    </source>
</evidence>
<dbReference type="GO" id="GO:0005524">
    <property type="term" value="F:ATP binding"/>
    <property type="evidence" value="ECO:0007669"/>
    <property type="project" value="UniProtKB-UniRule"/>
</dbReference>
<keyword evidence="5 7" id="KW-0067">ATP-binding</keyword>
<evidence type="ECO:0000256" key="4">
    <source>
        <dbReference type="ARBA" id="ARBA00022777"/>
    </source>
</evidence>
<feature type="region of interest" description="Disordered" evidence="10">
    <location>
        <begin position="517"/>
        <end position="546"/>
    </location>
</feature>
<dbReference type="SUPFAM" id="SSF56112">
    <property type="entry name" value="Protein kinase-like (PK-like)"/>
    <property type="match status" value="1"/>
</dbReference>
<feature type="domain" description="Protein kinase" evidence="11">
    <location>
        <begin position="13"/>
        <end position="267"/>
    </location>
</feature>
<dbReference type="GO" id="GO:0004674">
    <property type="term" value="F:protein serine/threonine kinase activity"/>
    <property type="evidence" value="ECO:0007669"/>
    <property type="project" value="UniProtKB-KW"/>
</dbReference>
<dbReference type="InterPro" id="IPR030616">
    <property type="entry name" value="Aur-like"/>
</dbReference>
<organism evidence="12">
    <name type="scientific">Palpitomonas bilix</name>
    <dbReference type="NCBI Taxonomy" id="652834"/>
    <lineage>
        <taxon>Eukaryota</taxon>
        <taxon>Eukaryota incertae sedis</taxon>
    </lineage>
</organism>
<dbReference type="PANTHER" id="PTHR24350">
    <property type="entry name" value="SERINE/THREONINE-PROTEIN KINASE IAL-RELATED"/>
    <property type="match status" value="1"/>
</dbReference>
<dbReference type="Gene3D" id="1.10.510.10">
    <property type="entry name" value="Transferase(Phosphotransferase) domain 1"/>
    <property type="match status" value="1"/>
</dbReference>
<dbReference type="FunFam" id="1.10.510.10:FF:000571">
    <property type="entry name" value="Maternal embryonic leucine zipper kinase"/>
    <property type="match status" value="1"/>
</dbReference>
<gene>
    <name evidence="12" type="ORF">PBIL07802_LOCUS17752</name>
</gene>
<dbReference type="PROSITE" id="PS50011">
    <property type="entry name" value="PROTEIN_KINASE_DOM"/>
    <property type="match status" value="1"/>
</dbReference>
<dbReference type="SMART" id="SM00220">
    <property type="entry name" value="S_TKc"/>
    <property type="match status" value="1"/>
</dbReference>
<keyword evidence="2" id="KW-0808">Transferase</keyword>
<sequence>MAAARLPSSYEEFEHAVKIGKGASSIVERARWKEDGSTFALKRLFKDTLKEKGLTGRVIKEIEIHHRLRHPHIVRSISFFEDEQTVTLVLEHCSGGNLLHLLRHRPNGRLEEDEARPILASVASALSYLHRHRIVHRDVKPSNILICSDGVAKLSDFGMAAMLEPFEDERLTLCGTPNYISPEIARGEPHTLSTDVWSFGCLCLRVMGGILPFQADGVDEVLNNVAKGEIQIPSVLSAAAADLIRRLLNKDAKRRMTFDSVLAHPYFTGSSGAAESDGGSAEVERSADAFTAAKIALPETISFDESLLDGASTSTVGSVSLRQRQSATNSEVDMKRMCKDKEGRMDKMSTCLSMLHLDPSSFSGVGLTEMEEKCSGGRVQIKNERVLYQSDQGFSLFFTPSGAKFQFITDARESTSSLHLRKAPPRLHNVLRSVSRVVERWRRNEDAVVMESGLGRFALSLECARRVFRFSLYYPDEVAGEVDMSEAELLWTKGDAIKEERASFCTEMISALEKAGRMETGGESDDEYSTVAAPSLSSPPSLTSSLLRRHDSGVQREWDMLVQSMWDKLQQVSENWGREDREEERKEKEKEKERVLRLVLADVLGLSLFAASITGRKRQLHTSVAPRLYKSSVELSRPDSTPSSVCPCPSGGSSPLSAKAKSAAGTSAAIAIGEGEDETKISEATTARLHPSFSHHATPSALPEVAEAEGEEGGTEEAHYAHSSAGGGWVAGGCISSRASGSEVDNDLGRRRCVPGLGWCTGANMDKLWFGLFDGAEMAFEQMSDALAHLFIRLPSGEEKLFKVDSSFTPRALEKRDAYYFRAFLYLRRTWMEE</sequence>
<evidence type="ECO:0000256" key="7">
    <source>
        <dbReference type="PIRSR" id="PIRSR630616-2"/>
    </source>
</evidence>
<feature type="compositionally biased region" description="Low complexity" evidence="10">
    <location>
        <begin position="638"/>
        <end position="659"/>
    </location>
</feature>
<feature type="compositionally biased region" description="Acidic residues" evidence="10">
    <location>
        <begin position="706"/>
        <end position="715"/>
    </location>
</feature>
<evidence type="ECO:0000256" key="5">
    <source>
        <dbReference type="ARBA" id="ARBA00022840"/>
    </source>
</evidence>
<feature type="compositionally biased region" description="Low complexity" evidence="10">
    <location>
        <begin position="534"/>
        <end position="546"/>
    </location>
</feature>
<accession>A0A7S3DF07</accession>
<reference evidence="12" key="1">
    <citation type="submission" date="2021-01" db="EMBL/GenBank/DDBJ databases">
        <authorList>
            <person name="Corre E."/>
            <person name="Pelletier E."/>
            <person name="Niang G."/>
            <person name="Scheremetjew M."/>
            <person name="Finn R."/>
            <person name="Kale V."/>
            <person name="Holt S."/>
            <person name="Cochrane G."/>
            <person name="Meng A."/>
            <person name="Brown T."/>
            <person name="Cohen L."/>
        </authorList>
    </citation>
    <scope>NUCLEOTIDE SEQUENCE</scope>
    <source>
        <strain evidence="12">NIES-2562</strain>
    </source>
</reference>
<keyword evidence="4" id="KW-0418">Kinase</keyword>
<evidence type="ECO:0000256" key="8">
    <source>
        <dbReference type="PIRSR" id="PIRSR630616-3"/>
    </source>
</evidence>
<protein>
    <recommendedName>
        <fullName evidence="11">Protein kinase domain-containing protein</fullName>
    </recommendedName>
</protein>
<feature type="active site" description="Proton acceptor" evidence="6">
    <location>
        <position position="138"/>
    </location>
</feature>
<proteinExistence type="predicted"/>
<dbReference type="EMBL" id="HBIB01027329">
    <property type="protein sequence ID" value="CAE0255498.1"/>
    <property type="molecule type" value="Transcribed_RNA"/>
</dbReference>
<evidence type="ECO:0000256" key="1">
    <source>
        <dbReference type="ARBA" id="ARBA00022527"/>
    </source>
</evidence>
<feature type="cross-link" description="Glycyl lysine isopeptide (Lys-Gly) (interchain with G-Cter in SUMO2)" evidence="8">
    <location>
        <position position="140"/>
    </location>
</feature>
<evidence type="ECO:0000256" key="9">
    <source>
        <dbReference type="PROSITE-ProRule" id="PRU10141"/>
    </source>
</evidence>
<evidence type="ECO:0000256" key="6">
    <source>
        <dbReference type="PIRSR" id="PIRSR630616-1"/>
    </source>
</evidence>
<feature type="region of interest" description="Disordered" evidence="10">
    <location>
        <begin position="690"/>
        <end position="724"/>
    </location>
</feature>
<dbReference type="InterPro" id="IPR000719">
    <property type="entry name" value="Prot_kinase_dom"/>
</dbReference>
<evidence type="ECO:0000256" key="10">
    <source>
        <dbReference type="SAM" id="MobiDB-lite"/>
    </source>
</evidence>
<dbReference type="InterPro" id="IPR008271">
    <property type="entry name" value="Ser/Thr_kinase_AS"/>
</dbReference>
<keyword evidence="3 7" id="KW-0547">Nucleotide-binding</keyword>
<evidence type="ECO:0000256" key="3">
    <source>
        <dbReference type="ARBA" id="ARBA00022741"/>
    </source>
</evidence>
<dbReference type="AlphaFoldDB" id="A0A7S3DF07"/>
<evidence type="ECO:0000256" key="2">
    <source>
        <dbReference type="ARBA" id="ARBA00022679"/>
    </source>
</evidence>
<feature type="region of interest" description="Disordered" evidence="10">
    <location>
        <begin position="634"/>
        <end position="659"/>
    </location>
</feature>
<dbReference type="PROSITE" id="PS00107">
    <property type="entry name" value="PROTEIN_KINASE_ATP"/>
    <property type="match status" value="1"/>
</dbReference>
<evidence type="ECO:0000259" key="11">
    <source>
        <dbReference type="PROSITE" id="PS50011"/>
    </source>
</evidence>
<feature type="binding site" evidence="7 9">
    <location>
        <position position="42"/>
    </location>
    <ligand>
        <name>ATP</name>
        <dbReference type="ChEBI" id="CHEBI:30616"/>
    </ligand>
</feature>
<dbReference type="InterPro" id="IPR011009">
    <property type="entry name" value="Kinase-like_dom_sf"/>
</dbReference>
<dbReference type="InterPro" id="IPR017441">
    <property type="entry name" value="Protein_kinase_ATP_BS"/>
</dbReference>
<dbReference type="FunFam" id="3.30.200.20:FF:000042">
    <property type="entry name" value="Aurora kinase A"/>
    <property type="match status" value="1"/>
</dbReference>
<feature type="binding site" evidence="7">
    <location>
        <position position="156"/>
    </location>
    <ligand>
        <name>ATP</name>
        <dbReference type="ChEBI" id="CHEBI:30616"/>
    </ligand>
</feature>
<keyword evidence="1" id="KW-0723">Serine/threonine-protein kinase</keyword>
<dbReference type="PROSITE" id="PS00108">
    <property type="entry name" value="PROTEIN_KINASE_ST"/>
    <property type="match status" value="1"/>
</dbReference>
<dbReference type="Pfam" id="PF00069">
    <property type="entry name" value="Pkinase"/>
    <property type="match status" value="1"/>
</dbReference>
<name>A0A7S3DF07_9EUKA</name>